<keyword evidence="3" id="KW-1185">Reference proteome</keyword>
<evidence type="ECO:0000256" key="1">
    <source>
        <dbReference type="SAM" id="MobiDB-lite"/>
    </source>
</evidence>
<accession>A0A835M071</accession>
<feature type="compositionally biased region" description="Basic and acidic residues" evidence="1">
    <location>
        <begin position="58"/>
        <end position="69"/>
    </location>
</feature>
<organism evidence="2 3">
    <name type="scientific">Coptis chinensis</name>
    <dbReference type="NCBI Taxonomy" id="261450"/>
    <lineage>
        <taxon>Eukaryota</taxon>
        <taxon>Viridiplantae</taxon>
        <taxon>Streptophyta</taxon>
        <taxon>Embryophyta</taxon>
        <taxon>Tracheophyta</taxon>
        <taxon>Spermatophyta</taxon>
        <taxon>Magnoliopsida</taxon>
        <taxon>Ranunculales</taxon>
        <taxon>Ranunculaceae</taxon>
        <taxon>Coptidoideae</taxon>
        <taxon>Coptis</taxon>
    </lineage>
</organism>
<sequence length="197" mass="22337">MANLTGIRESRRGQPNESRELESFKSVGWNTIKSSSESPRTGNWNSLESQETPQMEPSDPRVKKAEETKAGGWSGNDRHTQGQPCPLPMKRATSDLVEYSKVTILFIFHSLLSFCKYVLYFSSPTLALLLKPMRKPRVIAEIIMLSLRNAGRCIARTIADKSHFHHVFLAKLEPPQVFGYYFSQHRSSLVLLPRSAE</sequence>
<evidence type="ECO:0000313" key="2">
    <source>
        <dbReference type="EMBL" id="KAF9611512.1"/>
    </source>
</evidence>
<dbReference type="AlphaFoldDB" id="A0A835M071"/>
<comment type="caution">
    <text evidence="2">The sequence shown here is derived from an EMBL/GenBank/DDBJ whole genome shotgun (WGS) entry which is preliminary data.</text>
</comment>
<evidence type="ECO:0000313" key="3">
    <source>
        <dbReference type="Proteomes" id="UP000631114"/>
    </source>
</evidence>
<dbReference type="Proteomes" id="UP000631114">
    <property type="component" value="Unassembled WGS sequence"/>
</dbReference>
<protein>
    <submittedName>
        <fullName evidence="2">Uncharacterized protein</fullName>
    </submittedName>
</protein>
<feature type="region of interest" description="Disordered" evidence="1">
    <location>
        <begin position="1"/>
        <end position="87"/>
    </location>
</feature>
<reference evidence="2 3" key="1">
    <citation type="submission" date="2020-10" db="EMBL/GenBank/DDBJ databases">
        <title>The Coptis chinensis genome and diversification of protoberbering-type alkaloids.</title>
        <authorList>
            <person name="Wang B."/>
            <person name="Shu S."/>
            <person name="Song C."/>
            <person name="Liu Y."/>
        </authorList>
    </citation>
    <scope>NUCLEOTIDE SEQUENCE [LARGE SCALE GENOMIC DNA]</scope>
    <source>
        <strain evidence="2">HL-2020</strain>
        <tissue evidence="2">Leaf</tissue>
    </source>
</reference>
<dbReference type="EMBL" id="JADFTS010000004">
    <property type="protein sequence ID" value="KAF9611512.1"/>
    <property type="molecule type" value="Genomic_DNA"/>
</dbReference>
<name>A0A835M071_9MAGN</name>
<gene>
    <name evidence="2" type="ORF">IFM89_032558</name>
</gene>
<feature type="compositionally biased region" description="Polar residues" evidence="1">
    <location>
        <begin position="28"/>
        <end position="55"/>
    </location>
</feature>
<feature type="compositionally biased region" description="Basic and acidic residues" evidence="1">
    <location>
        <begin position="8"/>
        <end position="23"/>
    </location>
</feature>
<proteinExistence type="predicted"/>